<organism evidence="3">
    <name type="scientific">Blastobotrys adeninivorans</name>
    <name type="common">Yeast</name>
    <name type="synonym">Arxula adeninivorans</name>
    <dbReference type="NCBI Taxonomy" id="409370"/>
    <lineage>
        <taxon>Eukaryota</taxon>
        <taxon>Fungi</taxon>
        <taxon>Dikarya</taxon>
        <taxon>Ascomycota</taxon>
        <taxon>Saccharomycotina</taxon>
        <taxon>Dipodascomycetes</taxon>
        <taxon>Dipodascales</taxon>
        <taxon>Trichomonascaceae</taxon>
        <taxon>Blastobotrys</taxon>
    </lineage>
</organism>
<dbReference type="InterPro" id="IPR050869">
    <property type="entry name" value="H3K4_H4K5_MeTrfase"/>
</dbReference>
<evidence type="ECO:0000259" key="2">
    <source>
        <dbReference type="PROSITE" id="PS50280"/>
    </source>
</evidence>
<dbReference type="Pfam" id="PF00856">
    <property type="entry name" value="SET"/>
    <property type="match status" value="1"/>
</dbReference>
<dbReference type="Gene3D" id="2.170.270.10">
    <property type="entry name" value="SET domain"/>
    <property type="match status" value="1"/>
</dbReference>
<dbReference type="CDD" id="cd20071">
    <property type="entry name" value="SET_SMYD"/>
    <property type="match status" value="1"/>
</dbReference>
<feature type="domain" description="SET" evidence="2">
    <location>
        <begin position="37"/>
        <end position="360"/>
    </location>
</feature>
<name>A0A060TF12_BLAAD</name>
<accession>A0A060TF12</accession>
<dbReference type="PhylomeDB" id="A0A060TF12"/>
<feature type="region of interest" description="Disordered" evidence="1">
    <location>
        <begin position="1"/>
        <end position="31"/>
    </location>
</feature>
<dbReference type="AlphaFoldDB" id="A0A060TF12"/>
<dbReference type="SUPFAM" id="SSF82199">
    <property type="entry name" value="SET domain"/>
    <property type="match status" value="1"/>
</dbReference>
<proteinExistence type="predicted"/>
<protein>
    <submittedName>
        <fullName evidence="3">ARAD1D19074p</fullName>
    </submittedName>
</protein>
<dbReference type="EMBL" id="HG937694">
    <property type="protein sequence ID" value="CDP37771.1"/>
    <property type="molecule type" value="Genomic_DNA"/>
</dbReference>
<evidence type="ECO:0000313" key="3">
    <source>
        <dbReference type="EMBL" id="CDP37771.1"/>
    </source>
</evidence>
<dbReference type="PROSITE" id="PS50280">
    <property type="entry name" value="SET"/>
    <property type="match status" value="1"/>
</dbReference>
<dbReference type="InterPro" id="IPR046341">
    <property type="entry name" value="SET_dom_sf"/>
</dbReference>
<evidence type="ECO:0000256" key="1">
    <source>
        <dbReference type="SAM" id="MobiDB-lite"/>
    </source>
</evidence>
<reference evidence="3" key="1">
    <citation type="submission" date="2014-02" db="EMBL/GenBank/DDBJ databases">
        <authorList>
            <person name="Genoscope - CEA"/>
        </authorList>
    </citation>
    <scope>NUCLEOTIDE SEQUENCE</scope>
    <source>
        <strain evidence="3">LS3</strain>
    </source>
</reference>
<gene>
    <name evidence="3" type="ORF">GNLVRS02_ARAD1D19074g</name>
</gene>
<reference evidence="3" key="2">
    <citation type="submission" date="2014-06" db="EMBL/GenBank/DDBJ databases">
        <title>The complete genome of Blastobotrys (Arxula) adeninivorans LS3 - a yeast of biotechnological interest.</title>
        <authorList>
            <person name="Kunze G."/>
            <person name="Gaillardin C."/>
            <person name="Czernicka M."/>
            <person name="Durrens P."/>
            <person name="Martin T."/>
            <person name="Boer E."/>
            <person name="Gabaldon T."/>
            <person name="Cruz J."/>
            <person name="Talla E."/>
            <person name="Marck C."/>
            <person name="Goffeau A."/>
            <person name="Barbe V."/>
            <person name="Baret P."/>
            <person name="Baronian K."/>
            <person name="Beier S."/>
            <person name="Bleykasten C."/>
            <person name="Bode R."/>
            <person name="Casaregola S."/>
            <person name="Despons L."/>
            <person name="Fairhead C."/>
            <person name="Giersberg M."/>
            <person name="Gierski P."/>
            <person name="Hahnel U."/>
            <person name="Hartmann A."/>
            <person name="Jankowska D."/>
            <person name="Jubin C."/>
            <person name="Jung P."/>
            <person name="Lafontaine I."/>
            <person name="Leh-Louis V."/>
            <person name="Lemaire M."/>
            <person name="Marcet-Houben M."/>
            <person name="Mascher M."/>
            <person name="Morel G."/>
            <person name="Richard G.-F."/>
            <person name="Riechen J."/>
            <person name="Sacerdot C."/>
            <person name="Sarkar A."/>
            <person name="Savel G."/>
            <person name="Schacherer J."/>
            <person name="Sherman D."/>
            <person name="Straub M.-L."/>
            <person name="Stein N."/>
            <person name="Thierry A."/>
            <person name="Trautwein-Schult A."/>
            <person name="Westhof E."/>
            <person name="Worch S."/>
            <person name="Dujon B."/>
            <person name="Souciet J.-L."/>
            <person name="Wincker P."/>
            <person name="Scholz U."/>
            <person name="Neuveglise N."/>
        </authorList>
    </citation>
    <scope>NUCLEOTIDE SEQUENCE</scope>
    <source>
        <strain evidence="3">LS3</strain>
    </source>
</reference>
<dbReference type="GO" id="GO:0005634">
    <property type="term" value="C:nucleus"/>
    <property type="evidence" value="ECO:0007669"/>
    <property type="project" value="TreeGrafter"/>
</dbReference>
<dbReference type="PANTHER" id="PTHR12197">
    <property type="entry name" value="HISTONE-LYSINE N-METHYLTRANSFERASE SMYD"/>
    <property type="match status" value="1"/>
</dbReference>
<dbReference type="PANTHER" id="PTHR12197:SF294">
    <property type="entry name" value="POTENTIAL PROTEIN LYSINE METHYLTRANSFERASE SET6"/>
    <property type="match status" value="1"/>
</dbReference>
<feature type="compositionally biased region" description="Polar residues" evidence="1">
    <location>
        <begin position="13"/>
        <end position="26"/>
    </location>
</feature>
<dbReference type="InterPro" id="IPR001214">
    <property type="entry name" value="SET_dom"/>
</dbReference>
<sequence length="394" mass="44418">MSSGSEIEELPSTRCTSPVSFTPSLDQSDKEPLHHGACLEVRRTPYGGRGFFNRHDNSVPAGSVVMECQTPFAAVVYRPFKKEVCANCFNYDNGKTQKIRLKQGPDGRAYAGLYFCSSRCKDLWVDTEDYDGLLSQTLDLIEVAYQRSLKAKKPSCQDVYGVNNAVSMLEKAQGAPAANAANTQHLLDSVWTRIDSEPVPKSPVWIESEDYDMARLVATVTVQKHRALVLKDPLAIQRYSWFDMLQSNETEVYQQFPLMLPYHIGVYKFLTTCLAAEIKSQFSSQLLRQTVGREAGNAFGIWQLPLNLESECFGAALYAEASFFNHSCDPSVKKERVGRSMVFTSVKPVSPGQEFYISYGMIQHLSYQQRQQKLRDQWHFACQCSRCVQEQPAS</sequence>